<feature type="non-terminal residue" evidence="2">
    <location>
        <position position="1"/>
    </location>
</feature>
<reference evidence="2" key="1">
    <citation type="submission" date="2014-12" db="EMBL/GenBank/DDBJ databases">
        <title>Insight into the proteome of Arion vulgaris.</title>
        <authorList>
            <person name="Aradska J."/>
            <person name="Bulat T."/>
            <person name="Smidak R."/>
            <person name="Sarate P."/>
            <person name="Gangsoo J."/>
            <person name="Sialana F."/>
            <person name="Bilban M."/>
            <person name="Lubec G."/>
        </authorList>
    </citation>
    <scope>NUCLEOTIDE SEQUENCE</scope>
    <source>
        <tissue evidence="2">Skin</tissue>
    </source>
</reference>
<evidence type="ECO:0000256" key="1">
    <source>
        <dbReference type="SAM" id="MobiDB-lite"/>
    </source>
</evidence>
<protein>
    <submittedName>
        <fullName evidence="2">Uncharacterized protein</fullName>
    </submittedName>
</protein>
<organism evidence="2">
    <name type="scientific">Arion vulgaris</name>
    <dbReference type="NCBI Taxonomy" id="1028688"/>
    <lineage>
        <taxon>Eukaryota</taxon>
        <taxon>Metazoa</taxon>
        <taxon>Spiralia</taxon>
        <taxon>Lophotrochozoa</taxon>
        <taxon>Mollusca</taxon>
        <taxon>Gastropoda</taxon>
        <taxon>Heterobranchia</taxon>
        <taxon>Euthyneura</taxon>
        <taxon>Panpulmonata</taxon>
        <taxon>Eupulmonata</taxon>
        <taxon>Stylommatophora</taxon>
        <taxon>Helicina</taxon>
        <taxon>Arionoidea</taxon>
        <taxon>Arionidae</taxon>
        <taxon>Arion</taxon>
    </lineage>
</organism>
<feature type="region of interest" description="Disordered" evidence="1">
    <location>
        <begin position="31"/>
        <end position="53"/>
    </location>
</feature>
<feature type="compositionally biased region" description="Polar residues" evidence="1">
    <location>
        <begin position="31"/>
        <end position="47"/>
    </location>
</feature>
<dbReference type="AlphaFoldDB" id="A0A0B6YAG0"/>
<feature type="non-terminal residue" evidence="2">
    <location>
        <position position="79"/>
    </location>
</feature>
<proteinExistence type="predicted"/>
<name>A0A0B6YAG0_9EUPU</name>
<dbReference type="EMBL" id="HACG01006218">
    <property type="protein sequence ID" value="CEK53083.1"/>
    <property type="molecule type" value="Transcribed_RNA"/>
</dbReference>
<accession>A0A0B6YAG0</accession>
<gene>
    <name evidence="2" type="primary">ORF19018</name>
</gene>
<evidence type="ECO:0000313" key="2">
    <source>
        <dbReference type="EMBL" id="CEK53083.1"/>
    </source>
</evidence>
<sequence length="79" mass="8230">LATLYSGEVGISSQTTAVSVVFHRAHIPSASSLSGHRTTRTPSSELQVSPPCGPMPPLGMHLSTLQFDAVTYIYSGGVS</sequence>